<comment type="function">
    <text evidence="6">Involved in transcription antitermination. Required for transcription of ribosomal RNA (rRNA) genes. Binds specifically to the boxA antiterminator sequence of the ribosomal RNA (rrn) operons.</text>
</comment>
<dbReference type="GO" id="GO:0005829">
    <property type="term" value="C:cytosol"/>
    <property type="evidence" value="ECO:0007669"/>
    <property type="project" value="TreeGrafter"/>
</dbReference>
<dbReference type="InterPro" id="IPR006027">
    <property type="entry name" value="NusB_RsmB_TIM44"/>
</dbReference>
<evidence type="ECO:0000256" key="4">
    <source>
        <dbReference type="ARBA" id="ARBA00023015"/>
    </source>
</evidence>
<evidence type="ECO:0000256" key="2">
    <source>
        <dbReference type="ARBA" id="ARBA00022814"/>
    </source>
</evidence>
<dbReference type="GO" id="GO:0006353">
    <property type="term" value="P:DNA-templated transcription termination"/>
    <property type="evidence" value="ECO:0007669"/>
    <property type="project" value="UniProtKB-UniRule"/>
</dbReference>
<dbReference type="GeneID" id="57043718"/>
<dbReference type="SUPFAM" id="SSF48013">
    <property type="entry name" value="NusB-like"/>
    <property type="match status" value="1"/>
</dbReference>
<dbReference type="Pfam" id="PF01029">
    <property type="entry name" value="NusB"/>
    <property type="match status" value="1"/>
</dbReference>
<organism evidence="8 9">
    <name type="scientific">Melissococcus plutonius</name>
    <dbReference type="NCBI Taxonomy" id="33970"/>
    <lineage>
        <taxon>Bacteria</taxon>
        <taxon>Bacillati</taxon>
        <taxon>Bacillota</taxon>
        <taxon>Bacilli</taxon>
        <taxon>Lactobacillales</taxon>
        <taxon>Enterococcaceae</taxon>
        <taxon>Melissococcus</taxon>
    </lineage>
</organism>
<dbReference type="InterPro" id="IPR035926">
    <property type="entry name" value="NusB-like_sf"/>
</dbReference>
<dbReference type="AlphaFoldDB" id="A0A2Z5Y365"/>
<dbReference type="NCBIfam" id="TIGR01951">
    <property type="entry name" value="nusB"/>
    <property type="match status" value="1"/>
</dbReference>
<keyword evidence="4 6" id="KW-0805">Transcription regulation</keyword>
<proteinExistence type="inferred from homology"/>
<keyword evidence="3 6" id="KW-0694">RNA-binding</keyword>
<keyword evidence="5 6" id="KW-0804">Transcription</keyword>
<evidence type="ECO:0000256" key="1">
    <source>
        <dbReference type="ARBA" id="ARBA00005952"/>
    </source>
</evidence>
<sequence>MNKQKLTRREIREKALQALFPLDFNTELTKQDAIDYALMLDNYEVISEDQENLIPTYLDFLVDGVCSHKNELDQVIKRLLGKNWTFERLSKIDTVILRMAVFEMMYSSDVPAPVALNEALELAKKYSDDNARKFINGILANVLKEIEKHSDKLSLFEE</sequence>
<protein>
    <recommendedName>
        <fullName evidence="6">Transcription antitermination protein NusB</fullName>
    </recommendedName>
    <alternativeName>
        <fullName evidence="6">Antitermination factor NusB</fullName>
    </alternativeName>
</protein>
<keyword evidence="2 6" id="KW-0889">Transcription antitermination</keyword>
<evidence type="ECO:0000259" key="7">
    <source>
        <dbReference type="Pfam" id="PF01029"/>
    </source>
</evidence>
<feature type="domain" description="NusB/RsmB/TIM44" evidence="7">
    <location>
        <begin position="10"/>
        <end position="144"/>
    </location>
</feature>
<dbReference type="GO" id="GO:0031564">
    <property type="term" value="P:transcription antitermination"/>
    <property type="evidence" value="ECO:0007669"/>
    <property type="project" value="UniProtKB-KW"/>
</dbReference>
<gene>
    <name evidence="6" type="primary">nusB</name>
    <name evidence="8" type="ORF">DAT561_1172</name>
</gene>
<evidence type="ECO:0000313" key="8">
    <source>
        <dbReference type="EMBL" id="BBC61279.1"/>
    </source>
</evidence>
<dbReference type="Proteomes" id="UP000269226">
    <property type="component" value="Chromosome"/>
</dbReference>
<dbReference type="HAMAP" id="MF_00073">
    <property type="entry name" value="NusB"/>
    <property type="match status" value="1"/>
</dbReference>
<name>A0A2Z5Y365_9ENTE</name>
<evidence type="ECO:0000256" key="5">
    <source>
        <dbReference type="ARBA" id="ARBA00023163"/>
    </source>
</evidence>
<evidence type="ECO:0000256" key="3">
    <source>
        <dbReference type="ARBA" id="ARBA00022884"/>
    </source>
</evidence>
<accession>A0A2Z5Y365</accession>
<evidence type="ECO:0000313" key="9">
    <source>
        <dbReference type="Proteomes" id="UP000269226"/>
    </source>
</evidence>
<dbReference type="PANTHER" id="PTHR11078">
    <property type="entry name" value="N UTILIZATION SUBSTANCE PROTEIN B-RELATED"/>
    <property type="match status" value="1"/>
</dbReference>
<dbReference type="RefSeq" id="WP_015695151.1">
    <property type="nucleotide sequence ID" value="NZ_AP018492.1"/>
</dbReference>
<dbReference type="InterPro" id="IPR011605">
    <property type="entry name" value="NusB_fam"/>
</dbReference>
<dbReference type="EMBL" id="AP018492">
    <property type="protein sequence ID" value="BBC61279.1"/>
    <property type="molecule type" value="Genomic_DNA"/>
</dbReference>
<evidence type="ECO:0000256" key="6">
    <source>
        <dbReference type="HAMAP-Rule" id="MF_00073"/>
    </source>
</evidence>
<dbReference type="NCBIfam" id="NF001223">
    <property type="entry name" value="PRK00202.1-1"/>
    <property type="match status" value="1"/>
</dbReference>
<comment type="similarity">
    <text evidence="1 6">Belongs to the NusB family.</text>
</comment>
<reference evidence="8 9" key="1">
    <citation type="submission" date="2018-01" db="EMBL/GenBank/DDBJ databases">
        <title>Whole genome sequence of Melissococcus plutonius DAT561.</title>
        <authorList>
            <person name="Okumura K."/>
            <person name="Takamatsu D."/>
            <person name="Okura M."/>
        </authorList>
    </citation>
    <scope>NUCLEOTIDE SEQUENCE [LARGE SCALE GENOMIC DNA]</scope>
    <source>
        <strain evidence="8 9">DAT561</strain>
    </source>
</reference>
<dbReference type="PANTHER" id="PTHR11078:SF3">
    <property type="entry name" value="ANTITERMINATION NUSB DOMAIN-CONTAINING PROTEIN"/>
    <property type="match status" value="1"/>
</dbReference>
<dbReference type="Gene3D" id="1.10.940.10">
    <property type="entry name" value="NusB-like"/>
    <property type="match status" value="1"/>
</dbReference>
<dbReference type="GO" id="GO:0003723">
    <property type="term" value="F:RNA binding"/>
    <property type="evidence" value="ECO:0007669"/>
    <property type="project" value="UniProtKB-UniRule"/>
</dbReference>